<comment type="caution">
    <text evidence="3">The sequence shown here is derived from an EMBL/GenBank/DDBJ whole genome shotgun (WGS) entry which is preliminary data.</text>
</comment>
<sequence>MAAALATNPILLGYPDELIGPESAQHLDFTTSKIGGKPNWPPNASTQLDLKCHCCGHTTVLVTQIYAPLDGSVFHRTLYMFACLSPGCWNRSESWKCIRLQMVDPSYNVTKAEVLPPVKNTQSSLFSECDDWDDDIEEENGNVLPPKAKFLEQFDSLTLSDDSHHRSHSSPSSSDDTSEIGPEPVDPNANANACIQGAAAMTPVDDAKIGSMGSAEIEADQDGTDMIAIDTPELGDVNIPRLFQTATTNDNMRQRNANTEFIPYYLAVEEEAPGQGLDSPTLTEHERQLLLEYKAKEAASGLKEVSQRTRSTGNGDRDGYEKVLPRHGDAYFHKFISVIQQCPGQILRYSRDPKTEPLLLREHPRPLGLLKCSHCGDRMICEVQILPTLLPVLHLRSSVAVYEPDATTTISSASSEALEFGTVLIYTCRASCWETSDDKSYRLEHVIVQEEVI</sequence>
<feature type="region of interest" description="Disordered" evidence="1">
    <location>
        <begin position="160"/>
        <end position="190"/>
    </location>
</feature>
<organism evidence="3 4">
    <name type="scientific">Tigriopus californicus</name>
    <name type="common">Marine copepod</name>
    <dbReference type="NCBI Taxonomy" id="6832"/>
    <lineage>
        <taxon>Eukaryota</taxon>
        <taxon>Metazoa</taxon>
        <taxon>Ecdysozoa</taxon>
        <taxon>Arthropoda</taxon>
        <taxon>Crustacea</taxon>
        <taxon>Multicrustacea</taxon>
        <taxon>Hexanauplia</taxon>
        <taxon>Copepoda</taxon>
        <taxon>Harpacticoida</taxon>
        <taxon>Harpacticidae</taxon>
        <taxon>Tigriopus</taxon>
    </lineage>
</organism>
<evidence type="ECO:0000259" key="2">
    <source>
        <dbReference type="Pfam" id="PF04194"/>
    </source>
</evidence>
<dbReference type="OMA" id="EECALVQ"/>
<accession>A0A553P442</accession>
<gene>
    <name evidence="3" type="ORF">TCAL_10545</name>
</gene>
<dbReference type="GO" id="GO:0005737">
    <property type="term" value="C:cytoplasm"/>
    <property type="evidence" value="ECO:0007669"/>
    <property type="project" value="InterPro"/>
</dbReference>
<dbReference type="PANTHER" id="PTHR46421:SF1">
    <property type="entry name" value="PROGRAMMED CELL DEATH PROTEIN 2-LIKE"/>
    <property type="match status" value="1"/>
</dbReference>
<dbReference type="Proteomes" id="UP000318571">
    <property type="component" value="Chromosome 7"/>
</dbReference>
<dbReference type="InterPro" id="IPR052815">
    <property type="entry name" value="PDCD2-like_regulator"/>
</dbReference>
<reference evidence="3 4" key="1">
    <citation type="journal article" date="2018" name="Nat. Ecol. Evol.">
        <title>Genomic signatures of mitonuclear coevolution across populations of Tigriopus californicus.</title>
        <authorList>
            <person name="Barreto F.S."/>
            <person name="Watson E.T."/>
            <person name="Lima T.G."/>
            <person name="Willett C.S."/>
            <person name="Edmands S."/>
            <person name="Li W."/>
            <person name="Burton R.S."/>
        </authorList>
    </citation>
    <scope>NUCLEOTIDE SEQUENCE [LARGE SCALE GENOMIC DNA]</scope>
    <source>
        <strain evidence="3 4">San Diego</strain>
    </source>
</reference>
<dbReference type="PANTHER" id="PTHR46421">
    <property type="entry name" value="PROGRAMMED CELL DEATH PROTEIN 2-LIKE"/>
    <property type="match status" value="1"/>
</dbReference>
<dbReference type="EMBL" id="VCGU01000008">
    <property type="protein sequence ID" value="TRY72459.1"/>
    <property type="molecule type" value="Genomic_DNA"/>
</dbReference>
<protein>
    <recommendedName>
        <fullName evidence="2">Programmed cell death protein 2 C-terminal domain-containing protein</fullName>
    </recommendedName>
</protein>
<name>A0A553P442_TIGCA</name>
<evidence type="ECO:0000256" key="1">
    <source>
        <dbReference type="SAM" id="MobiDB-lite"/>
    </source>
</evidence>
<dbReference type="GO" id="GO:0006915">
    <property type="term" value="P:apoptotic process"/>
    <property type="evidence" value="ECO:0007669"/>
    <property type="project" value="TreeGrafter"/>
</dbReference>
<keyword evidence="4" id="KW-1185">Reference proteome</keyword>
<dbReference type="OrthoDB" id="366284at2759"/>
<dbReference type="InterPro" id="IPR007320">
    <property type="entry name" value="PDCD2_C"/>
</dbReference>
<feature type="region of interest" description="Disordered" evidence="1">
    <location>
        <begin position="301"/>
        <end position="320"/>
    </location>
</feature>
<feature type="domain" description="Programmed cell death protein 2 C-terminal" evidence="2">
    <location>
        <begin position="329"/>
        <end position="450"/>
    </location>
</feature>
<dbReference type="Pfam" id="PF04194">
    <property type="entry name" value="PDCD2_C"/>
    <property type="match status" value="1"/>
</dbReference>
<evidence type="ECO:0000313" key="4">
    <source>
        <dbReference type="Proteomes" id="UP000318571"/>
    </source>
</evidence>
<dbReference type="STRING" id="6832.A0A553P442"/>
<proteinExistence type="predicted"/>
<dbReference type="AlphaFoldDB" id="A0A553P442"/>
<evidence type="ECO:0000313" key="3">
    <source>
        <dbReference type="EMBL" id="TRY72459.1"/>
    </source>
</evidence>